<evidence type="ECO:0000256" key="1">
    <source>
        <dbReference type="SAM" id="Phobius"/>
    </source>
</evidence>
<organism evidence="2 3">
    <name type="scientific">Mucilaginibacter psychrotolerans</name>
    <dbReference type="NCBI Taxonomy" id="1524096"/>
    <lineage>
        <taxon>Bacteria</taxon>
        <taxon>Pseudomonadati</taxon>
        <taxon>Bacteroidota</taxon>
        <taxon>Sphingobacteriia</taxon>
        <taxon>Sphingobacteriales</taxon>
        <taxon>Sphingobacteriaceae</taxon>
        <taxon>Mucilaginibacter</taxon>
    </lineage>
</organism>
<sequence length="193" mass="21644">MERKRIIIETGEDIADGEEYKALSKKLEAIEKKLSAPWVLPVVLAFVGALLTGGNYLLQRNYNNADLYHNKVQEKVAELRATLAVNFYGDNIASIDSLDEAIHTYCELGPDSATEEIIQNKLSQLNALGRHSYAIDPSAVASIHQYTEFVANKVYYLKPMPAAKEMKKLYQKSTALYKDAYAKLNIGIENLEK</sequence>
<evidence type="ECO:0000313" key="2">
    <source>
        <dbReference type="EMBL" id="TFF36319.1"/>
    </source>
</evidence>
<dbReference type="EMBL" id="SOZE01000016">
    <property type="protein sequence ID" value="TFF36319.1"/>
    <property type="molecule type" value="Genomic_DNA"/>
</dbReference>
<dbReference type="Proteomes" id="UP000297540">
    <property type="component" value="Unassembled WGS sequence"/>
</dbReference>
<feature type="transmembrane region" description="Helical" evidence="1">
    <location>
        <begin position="38"/>
        <end position="58"/>
    </location>
</feature>
<dbReference type="AlphaFoldDB" id="A0A4Y8SBB9"/>
<keyword evidence="1" id="KW-0812">Transmembrane</keyword>
<evidence type="ECO:0000313" key="3">
    <source>
        <dbReference type="Proteomes" id="UP000297540"/>
    </source>
</evidence>
<keyword evidence="1" id="KW-1133">Transmembrane helix</keyword>
<keyword evidence="1" id="KW-0472">Membrane</keyword>
<gene>
    <name evidence="2" type="ORF">E2R66_15905</name>
</gene>
<keyword evidence="3" id="KW-1185">Reference proteome</keyword>
<name>A0A4Y8SBB9_9SPHI</name>
<accession>A0A4Y8SBB9</accession>
<reference evidence="2 3" key="1">
    <citation type="journal article" date="2017" name="Int. J. Syst. Evol. Microbiol.">
        <title>Mucilaginibacterpsychrotolerans sp. nov., isolated from peatlands.</title>
        <authorList>
            <person name="Deng Y."/>
            <person name="Shen L."/>
            <person name="Xu B."/>
            <person name="Liu Y."/>
            <person name="Gu Z."/>
            <person name="Liu H."/>
            <person name="Zhou Y."/>
        </authorList>
    </citation>
    <scope>NUCLEOTIDE SEQUENCE [LARGE SCALE GENOMIC DNA]</scope>
    <source>
        <strain evidence="2 3">NH7-4</strain>
    </source>
</reference>
<dbReference type="RefSeq" id="WP_133232332.1">
    <property type="nucleotide sequence ID" value="NZ_SOZE01000016.1"/>
</dbReference>
<protein>
    <submittedName>
        <fullName evidence="2">Uncharacterized protein</fullName>
    </submittedName>
</protein>
<proteinExistence type="predicted"/>
<comment type="caution">
    <text evidence="2">The sequence shown here is derived from an EMBL/GenBank/DDBJ whole genome shotgun (WGS) entry which is preliminary data.</text>
</comment>
<dbReference type="OrthoDB" id="9914473at2"/>